<feature type="domain" description="Nal1 C-terminal" evidence="2">
    <location>
        <begin position="356"/>
        <end position="435"/>
    </location>
</feature>
<dbReference type="AlphaFoldDB" id="A0A517PJW5"/>
<reference evidence="3 4" key="1">
    <citation type="submission" date="2019-02" db="EMBL/GenBank/DDBJ databases">
        <title>Deep-cultivation of Planctomycetes and their phenomic and genomic characterization uncovers novel biology.</title>
        <authorList>
            <person name="Wiegand S."/>
            <person name="Jogler M."/>
            <person name="Boedeker C."/>
            <person name="Pinto D."/>
            <person name="Vollmers J."/>
            <person name="Rivas-Marin E."/>
            <person name="Kohn T."/>
            <person name="Peeters S.H."/>
            <person name="Heuer A."/>
            <person name="Rast P."/>
            <person name="Oberbeckmann S."/>
            <person name="Bunk B."/>
            <person name="Jeske O."/>
            <person name="Meyerdierks A."/>
            <person name="Storesund J.E."/>
            <person name="Kallscheuer N."/>
            <person name="Luecker S."/>
            <person name="Lage O.M."/>
            <person name="Pohl T."/>
            <person name="Merkel B.J."/>
            <person name="Hornburger P."/>
            <person name="Mueller R.-W."/>
            <person name="Bruemmer F."/>
            <person name="Labrenz M."/>
            <person name="Spormann A.M."/>
            <person name="Op den Camp H."/>
            <person name="Overmann J."/>
            <person name="Amann R."/>
            <person name="Jetten M.S.M."/>
            <person name="Mascher T."/>
            <person name="Medema M.H."/>
            <person name="Devos D.P."/>
            <person name="Kaster A.-K."/>
            <person name="Ovreas L."/>
            <person name="Rohde M."/>
            <person name="Galperin M.Y."/>
            <person name="Jogler C."/>
        </authorList>
    </citation>
    <scope>NUCLEOTIDE SEQUENCE [LARGE SCALE GENOMIC DNA]</scope>
    <source>
        <strain evidence="3 4">HG66A1</strain>
    </source>
</reference>
<evidence type="ECO:0000256" key="1">
    <source>
        <dbReference type="SAM" id="MobiDB-lite"/>
    </source>
</evidence>
<accession>A0A517PJW5</accession>
<sequence length="461" mass="49529">MAKKKSKLQQLDYKQSGSKKSRSDKKERVIEMTQEDISEAEAHRQAGGSDICFATQEAEEFEAQPEYFKVREKLQDQLYALSCDINPITNELECEKSNNHDSESANSQGGGVDPWGNPYLNAQSFMGVASAGIDPFGNLYGSYLKDDADEEIVGLDPRNYGERVLGTAIGYRTRHGVPTGEVALKVYIDRKAMRASSLTSKRVPAEMEGIPVDVEEVGGDIVPMAGFQQMYPRPVPCGVSICNFDADSRANQRSSGTLGCLVELEDGRLCALSNHHVLSPAGKAQEGDRVIQPGSLDGGMGNQIIGLYTDFRDGRPAFSAGGSGAHKVDAAVAFTNFDLVKPKHVNFEVNPEPLMPQLGMTVIKNGRTTGATMGVITAIGLRTSIMYPGSGRVSFTGQIMIQGLGNNAFSMAGDSGSLICCAMTKRPVALLFAGSLANSYTLANPIQAVMQEVGIKRFVSS</sequence>
<feature type="region of interest" description="Disordered" evidence="1">
    <location>
        <begin position="1"/>
        <end position="29"/>
    </location>
</feature>
<evidence type="ECO:0000313" key="4">
    <source>
        <dbReference type="Proteomes" id="UP000320421"/>
    </source>
</evidence>
<dbReference type="EMBL" id="CP036266">
    <property type="protein sequence ID" value="QDT19664.1"/>
    <property type="molecule type" value="Genomic_DNA"/>
</dbReference>
<evidence type="ECO:0000313" key="3">
    <source>
        <dbReference type="EMBL" id="QDT19664.1"/>
    </source>
</evidence>
<gene>
    <name evidence="3" type="ORF">HG66A1_14320</name>
</gene>
<evidence type="ECO:0000259" key="2">
    <source>
        <dbReference type="Pfam" id="PF25819"/>
    </source>
</evidence>
<organism evidence="3 4">
    <name type="scientific">Gimesia chilikensis</name>
    <dbReference type="NCBI Taxonomy" id="2605989"/>
    <lineage>
        <taxon>Bacteria</taxon>
        <taxon>Pseudomonadati</taxon>
        <taxon>Planctomycetota</taxon>
        <taxon>Planctomycetia</taxon>
        <taxon>Planctomycetales</taxon>
        <taxon>Planctomycetaceae</taxon>
        <taxon>Gimesia</taxon>
    </lineage>
</organism>
<keyword evidence="4" id="KW-1185">Reference proteome</keyword>
<dbReference type="Pfam" id="PF25819">
    <property type="entry name" value="Nal1_C"/>
    <property type="match status" value="1"/>
</dbReference>
<dbReference type="Proteomes" id="UP000320421">
    <property type="component" value="Chromosome"/>
</dbReference>
<dbReference type="InterPro" id="IPR009003">
    <property type="entry name" value="Peptidase_S1_PA"/>
</dbReference>
<dbReference type="InterPro" id="IPR057904">
    <property type="entry name" value="Nal1_C"/>
</dbReference>
<dbReference type="SUPFAM" id="SSF50494">
    <property type="entry name" value="Trypsin-like serine proteases"/>
    <property type="match status" value="1"/>
</dbReference>
<protein>
    <recommendedName>
        <fullName evidence="2">Nal1 C-terminal domain-containing protein</fullName>
    </recommendedName>
</protein>
<proteinExistence type="predicted"/>
<name>A0A517PJW5_9PLAN</name>